<evidence type="ECO:0000313" key="5">
    <source>
        <dbReference type="Proteomes" id="UP000290191"/>
    </source>
</evidence>
<keyword evidence="2" id="KW-0472">Membrane</keyword>
<dbReference type="STRING" id="877500.GCA_000935065_02660"/>
<keyword evidence="5" id="KW-1185">Reference proteome</keyword>
<name>A0A4Q0Y2X2_9BACT</name>
<comment type="subcellular location">
    <subcellularLocation>
        <location evidence="1">Membrane</location>
    </subcellularLocation>
</comment>
<proteinExistence type="predicted"/>
<dbReference type="InterPro" id="IPR008816">
    <property type="entry name" value="Gly_zipper_2TM_dom"/>
</dbReference>
<protein>
    <recommendedName>
        <fullName evidence="3">Glycine zipper 2TM domain-containing protein</fullName>
    </recommendedName>
</protein>
<feature type="domain" description="Glycine zipper 2TM" evidence="3">
    <location>
        <begin position="83"/>
        <end position="122"/>
    </location>
</feature>
<sequence>MIKSTILNLIKKTFFSGIVIGSSLYAGGDRFYDYARVTYSEPIYEYVYEKVPNRVCEEVKYKVRDNYDDQYYSSGYDDSLGIDTLVGTAAGAVLGSQIGKGNGRVASQIVGGLLGAKVAHEIRNYKPRAYNKAYRYETRTECYDEPKRVEKKMITGYKNYFVYNGVKHFKITDRPINRVRINHTIEF</sequence>
<reference evidence="4 5" key="1">
    <citation type="submission" date="2017-10" db="EMBL/GenBank/DDBJ databases">
        <title>Genomics of the genus Arcobacter.</title>
        <authorList>
            <person name="Perez-Cataluna A."/>
            <person name="Figueras M.J."/>
        </authorList>
    </citation>
    <scope>NUCLEOTIDE SEQUENCE [LARGE SCALE GENOMIC DNA]</scope>
    <source>
        <strain evidence="4 5">DSM 24636</strain>
    </source>
</reference>
<accession>A0A4Q0Y2X2</accession>
<organism evidence="4 5">
    <name type="scientific">Halarcobacter anaerophilus</name>
    <dbReference type="NCBI Taxonomy" id="877500"/>
    <lineage>
        <taxon>Bacteria</taxon>
        <taxon>Pseudomonadati</taxon>
        <taxon>Campylobacterota</taxon>
        <taxon>Epsilonproteobacteria</taxon>
        <taxon>Campylobacterales</taxon>
        <taxon>Arcobacteraceae</taxon>
        <taxon>Halarcobacter</taxon>
    </lineage>
</organism>
<dbReference type="Proteomes" id="UP000290191">
    <property type="component" value="Unassembled WGS sequence"/>
</dbReference>
<dbReference type="InterPro" id="IPR051407">
    <property type="entry name" value="Bact_OM_lipoprot/Surf_antigen"/>
</dbReference>
<evidence type="ECO:0000259" key="3">
    <source>
        <dbReference type="Pfam" id="PF05433"/>
    </source>
</evidence>
<dbReference type="AlphaFoldDB" id="A0A4Q0Y2X2"/>
<dbReference type="PANTHER" id="PTHR35603">
    <property type="match status" value="1"/>
</dbReference>
<comment type="caution">
    <text evidence="4">The sequence shown here is derived from an EMBL/GenBank/DDBJ whole genome shotgun (WGS) entry which is preliminary data.</text>
</comment>
<evidence type="ECO:0000256" key="2">
    <source>
        <dbReference type="ARBA" id="ARBA00023136"/>
    </source>
</evidence>
<dbReference type="PANTHER" id="PTHR35603:SF2">
    <property type="entry name" value="OUTER MEMBRANE LIPOPROTEIN"/>
    <property type="match status" value="1"/>
</dbReference>
<dbReference type="EMBL" id="PDKO01000001">
    <property type="protein sequence ID" value="RXJ64447.1"/>
    <property type="molecule type" value="Genomic_DNA"/>
</dbReference>
<dbReference type="GO" id="GO:0019867">
    <property type="term" value="C:outer membrane"/>
    <property type="evidence" value="ECO:0007669"/>
    <property type="project" value="InterPro"/>
</dbReference>
<dbReference type="OrthoDB" id="5349338at2"/>
<evidence type="ECO:0000256" key="1">
    <source>
        <dbReference type="ARBA" id="ARBA00004370"/>
    </source>
</evidence>
<evidence type="ECO:0000313" key="4">
    <source>
        <dbReference type="EMBL" id="RXJ64447.1"/>
    </source>
</evidence>
<gene>
    <name evidence="4" type="ORF">CRV06_00370</name>
</gene>
<dbReference type="Pfam" id="PF05433">
    <property type="entry name" value="Rick_17kDa_Anti"/>
    <property type="match status" value="1"/>
</dbReference>
<dbReference type="RefSeq" id="WP_129080883.1">
    <property type="nucleotide sequence ID" value="NZ_CP041070.1"/>
</dbReference>